<comment type="similarity">
    <text evidence="8">Belongs to the TRAP transporter small permease family.</text>
</comment>
<feature type="domain" description="Tripartite ATP-independent periplasmic transporters DctQ component" evidence="10">
    <location>
        <begin position="21"/>
        <end position="148"/>
    </location>
</feature>
<feature type="transmembrane region" description="Helical" evidence="9">
    <location>
        <begin position="12"/>
        <end position="33"/>
    </location>
</feature>
<feature type="transmembrane region" description="Helical" evidence="9">
    <location>
        <begin position="45"/>
        <end position="62"/>
    </location>
</feature>
<keyword evidence="2" id="KW-0813">Transport</keyword>
<dbReference type="GO" id="GO:0015740">
    <property type="term" value="P:C4-dicarboxylate transport"/>
    <property type="evidence" value="ECO:0007669"/>
    <property type="project" value="TreeGrafter"/>
</dbReference>
<protein>
    <recommendedName>
        <fullName evidence="10">Tripartite ATP-independent periplasmic transporters DctQ component domain-containing protein</fullName>
    </recommendedName>
</protein>
<evidence type="ECO:0000256" key="4">
    <source>
        <dbReference type="ARBA" id="ARBA00022519"/>
    </source>
</evidence>
<evidence type="ECO:0000256" key="9">
    <source>
        <dbReference type="SAM" id="Phobius"/>
    </source>
</evidence>
<dbReference type="InterPro" id="IPR055348">
    <property type="entry name" value="DctQ"/>
</dbReference>
<evidence type="ECO:0000256" key="2">
    <source>
        <dbReference type="ARBA" id="ARBA00022448"/>
    </source>
</evidence>
<evidence type="ECO:0000313" key="12">
    <source>
        <dbReference type="Proteomes" id="UP000093044"/>
    </source>
</evidence>
<evidence type="ECO:0000259" key="10">
    <source>
        <dbReference type="Pfam" id="PF04290"/>
    </source>
</evidence>
<reference evidence="11" key="1">
    <citation type="submission" date="2016-08" db="EMBL/GenBank/DDBJ databases">
        <title>Complete genome of Cloacibacillus porcorum.</title>
        <authorList>
            <person name="Looft T."/>
            <person name="Bayles D.O."/>
            <person name="Alt D.P."/>
        </authorList>
    </citation>
    <scope>NUCLEOTIDE SEQUENCE [LARGE SCALE GENOMIC DNA]</scope>
    <source>
        <strain evidence="11">CL-84</strain>
    </source>
</reference>
<evidence type="ECO:0000256" key="8">
    <source>
        <dbReference type="ARBA" id="ARBA00038436"/>
    </source>
</evidence>
<evidence type="ECO:0000256" key="1">
    <source>
        <dbReference type="ARBA" id="ARBA00004429"/>
    </source>
</evidence>
<proteinExistence type="inferred from homology"/>
<gene>
    <name evidence="11" type="ORF">BED41_01955</name>
</gene>
<dbReference type="STRING" id="1197717.BED41_01955"/>
<dbReference type="PANTHER" id="PTHR35011:SF2">
    <property type="entry name" value="2,3-DIKETO-L-GULONATE TRAP TRANSPORTER SMALL PERMEASE PROTEIN YIAM"/>
    <property type="match status" value="1"/>
</dbReference>
<dbReference type="GO" id="GO:0005886">
    <property type="term" value="C:plasma membrane"/>
    <property type="evidence" value="ECO:0007669"/>
    <property type="project" value="UniProtKB-SubCell"/>
</dbReference>
<dbReference type="PANTHER" id="PTHR35011">
    <property type="entry name" value="2,3-DIKETO-L-GULONATE TRAP TRANSPORTER SMALL PERMEASE PROTEIN YIAM"/>
    <property type="match status" value="1"/>
</dbReference>
<feature type="transmembrane region" description="Helical" evidence="9">
    <location>
        <begin position="83"/>
        <end position="101"/>
    </location>
</feature>
<evidence type="ECO:0000256" key="6">
    <source>
        <dbReference type="ARBA" id="ARBA00022989"/>
    </source>
</evidence>
<dbReference type="Proteomes" id="UP000093044">
    <property type="component" value="Chromosome"/>
</dbReference>
<evidence type="ECO:0000256" key="5">
    <source>
        <dbReference type="ARBA" id="ARBA00022692"/>
    </source>
</evidence>
<organism evidence="11 12">
    <name type="scientific">Cloacibacillus porcorum</name>
    <dbReference type="NCBI Taxonomy" id="1197717"/>
    <lineage>
        <taxon>Bacteria</taxon>
        <taxon>Thermotogati</taxon>
        <taxon>Synergistota</taxon>
        <taxon>Synergistia</taxon>
        <taxon>Synergistales</taxon>
        <taxon>Synergistaceae</taxon>
        <taxon>Cloacibacillus</taxon>
    </lineage>
</organism>
<keyword evidence="4" id="KW-0997">Cell inner membrane</keyword>
<evidence type="ECO:0000256" key="7">
    <source>
        <dbReference type="ARBA" id="ARBA00023136"/>
    </source>
</evidence>
<keyword evidence="7 9" id="KW-0472">Membrane</keyword>
<sequence>MLKWVNDHLEETIMAVLLFLITAIISYSVIMRYIFNDSPSWAEEITRFFFIWSAFISIGLCIKRQSSIRIDILLTVLSEKACRVLLILVNIFIIAVFAYWLKGAVSVTKTLINNGQTSPALLVPMWIIYGSSVVGFALGIVRCAQQVFINAAELRNGR</sequence>
<keyword evidence="5 9" id="KW-0812">Transmembrane</keyword>
<evidence type="ECO:0000256" key="3">
    <source>
        <dbReference type="ARBA" id="ARBA00022475"/>
    </source>
</evidence>
<dbReference type="RefSeq" id="WP_066742413.1">
    <property type="nucleotide sequence ID" value="NZ_CP016757.1"/>
</dbReference>
<dbReference type="Pfam" id="PF04290">
    <property type="entry name" value="DctQ"/>
    <property type="match status" value="1"/>
</dbReference>
<dbReference type="InterPro" id="IPR007387">
    <property type="entry name" value="TRAP_DctQ"/>
</dbReference>
<feature type="transmembrane region" description="Helical" evidence="9">
    <location>
        <begin position="121"/>
        <end position="141"/>
    </location>
</feature>
<comment type="subcellular location">
    <subcellularLocation>
        <location evidence="1">Cell inner membrane</location>
        <topology evidence="1">Multi-pass membrane protein</topology>
    </subcellularLocation>
</comment>
<dbReference type="AlphaFoldDB" id="A0A1B2I1W4"/>
<dbReference type="EMBL" id="CP016757">
    <property type="protein sequence ID" value="ANZ43964.1"/>
    <property type="molecule type" value="Genomic_DNA"/>
</dbReference>
<accession>A0A1B2I1W4</accession>
<keyword evidence="12" id="KW-1185">Reference proteome</keyword>
<evidence type="ECO:0000313" key="11">
    <source>
        <dbReference type="EMBL" id="ANZ43964.1"/>
    </source>
</evidence>
<dbReference type="KEGG" id="cpor:BED41_01955"/>
<dbReference type="GO" id="GO:0022857">
    <property type="term" value="F:transmembrane transporter activity"/>
    <property type="evidence" value="ECO:0007669"/>
    <property type="project" value="TreeGrafter"/>
</dbReference>
<name>A0A1B2I1W4_9BACT</name>
<keyword evidence="6 9" id="KW-1133">Transmembrane helix</keyword>
<keyword evidence="3" id="KW-1003">Cell membrane</keyword>
<dbReference type="GeneID" id="83056612"/>
<dbReference type="OrthoDB" id="4964541at2"/>